<feature type="signal peptide" evidence="1">
    <location>
        <begin position="1"/>
        <end position="31"/>
    </location>
</feature>
<feature type="chain" id="PRO_5033031174" evidence="1">
    <location>
        <begin position="32"/>
        <end position="300"/>
    </location>
</feature>
<dbReference type="Pfam" id="PF05270">
    <property type="entry name" value="AbfB"/>
    <property type="match status" value="1"/>
</dbReference>
<dbReference type="InterPro" id="IPR007934">
    <property type="entry name" value="AbfB_ABD"/>
</dbReference>
<evidence type="ECO:0000256" key="1">
    <source>
        <dbReference type="SAM" id="SignalP"/>
    </source>
</evidence>
<dbReference type="GO" id="GO:0046556">
    <property type="term" value="F:alpha-L-arabinofuranosidase activity"/>
    <property type="evidence" value="ECO:0007669"/>
    <property type="project" value="InterPro"/>
</dbReference>
<organism evidence="3 4">
    <name type="scientific">Corynebacterium qintianiae</name>
    <dbReference type="NCBI Taxonomy" id="2709392"/>
    <lineage>
        <taxon>Bacteria</taxon>
        <taxon>Bacillati</taxon>
        <taxon>Actinomycetota</taxon>
        <taxon>Actinomycetes</taxon>
        <taxon>Mycobacteriales</taxon>
        <taxon>Corynebacteriaceae</taxon>
        <taxon>Corynebacterium</taxon>
    </lineage>
</organism>
<keyword evidence="4" id="KW-1185">Reference proteome</keyword>
<dbReference type="SUPFAM" id="SSF110221">
    <property type="entry name" value="AbfB domain"/>
    <property type="match status" value="1"/>
</dbReference>
<reference evidence="3 4" key="1">
    <citation type="submission" date="2020-11" db="EMBL/GenBank/DDBJ databases">
        <title>Corynebacterium sp. MC1420.</title>
        <authorList>
            <person name="Zhou J."/>
        </authorList>
    </citation>
    <scope>NUCLEOTIDE SEQUENCE [LARGE SCALE GENOMIC DNA]</scope>
    <source>
        <strain evidence="3 4">MC1420</strain>
    </source>
</reference>
<sequence>MHTRLPRLAHAAVAAAAALMTTAAFTAPALAQTTVDTIAGDGGLTQQTCGTQPQQIRVDSSSVQGMSACFGLTAPTGWVAVNITGSYGVVNNLTVPVAVAFKLPDGAVYFQQTIQPGQVKSVDVDRRGSTIVELQVTPVATSTGTSTATLTPTADKSNVITLRSAGKLAPGRVLRISWAGVVLSALDRNSGFNDRLDASFTVVPALDGTQCVSLESAAYPGVFLTMSTTGAVQTATNPAPKSATWCASEATTTPTGVHLANASNQTRLLAAATGGKVTTSTTRSLETVWFSDQALALPGK</sequence>
<dbReference type="KEGG" id="cqn:G7Y29_02355"/>
<dbReference type="EMBL" id="CP064955">
    <property type="protein sequence ID" value="QPK83673.1"/>
    <property type="molecule type" value="Genomic_DNA"/>
</dbReference>
<proteinExistence type="predicted"/>
<dbReference type="Proteomes" id="UP000594586">
    <property type="component" value="Chromosome"/>
</dbReference>
<evidence type="ECO:0000259" key="2">
    <source>
        <dbReference type="Pfam" id="PF05270"/>
    </source>
</evidence>
<dbReference type="AlphaFoldDB" id="A0A7T0KPK2"/>
<dbReference type="Gene3D" id="2.80.10.50">
    <property type="match status" value="1"/>
</dbReference>
<dbReference type="RefSeq" id="WP_165005107.1">
    <property type="nucleotide sequence ID" value="NZ_CP064955.1"/>
</dbReference>
<dbReference type="GO" id="GO:0046373">
    <property type="term" value="P:L-arabinose metabolic process"/>
    <property type="evidence" value="ECO:0007669"/>
    <property type="project" value="InterPro"/>
</dbReference>
<feature type="domain" description="Alpha-L-arabinofuranosidase B arabinose-binding" evidence="2">
    <location>
        <begin position="171"/>
        <end position="267"/>
    </location>
</feature>
<accession>A0A7T0KPK2</accession>
<name>A0A7T0KPK2_9CORY</name>
<evidence type="ECO:0000313" key="4">
    <source>
        <dbReference type="Proteomes" id="UP000594586"/>
    </source>
</evidence>
<keyword evidence="1" id="KW-0732">Signal</keyword>
<gene>
    <name evidence="3" type="ORF">G7Y29_02355</name>
</gene>
<evidence type="ECO:0000313" key="3">
    <source>
        <dbReference type="EMBL" id="QPK83673.1"/>
    </source>
</evidence>
<protein>
    <submittedName>
        <fullName evidence="3">AbfB domain-containing protein</fullName>
    </submittedName>
</protein>
<dbReference type="InterPro" id="IPR036195">
    <property type="entry name" value="AbfB_ABD_sf"/>
</dbReference>